<dbReference type="InterPro" id="IPR050624">
    <property type="entry name" value="HTH-type_Tx_Regulator"/>
</dbReference>
<gene>
    <name evidence="4" type="ORF">SAMN05216410_3395</name>
</gene>
<sequence>MDPRIARTRTLLQDALLSLARERDLDEIAVADIADRATINRSTFYQHYADKDTLLADALDEQVRLAGADLTDLATLELSEDPPEVLVRYAEHLAENAALYRRALGEHGSPVATARLRRRITTIVMTGICLHADDYDRIELPVEIAAASITGSLIGVLTAWLDMDPLPAPDQAAAWVWTILAPAQSAPGAPVAGARGGR</sequence>
<protein>
    <submittedName>
        <fullName evidence="4">Transcriptional regulator, TetR family</fullName>
    </submittedName>
</protein>
<dbReference type="OrthoDB" id="3193022at2"/>
<dbReference type="PANTHER" id="PTHR43479">
    <property type="entry name" value="ACREF/ENVCD OPERON REPRESSOR-RELATED"/>
    <property type="match status" value="1"/>
</dbReference>
<feature type="DNA-binding region" description="H-T-H motif" evidence="2">
    <location>
        <begin position="29"/>
        <end position="48"/>
    </location>
</feature>
<keyword evidence="1 2" id="KW-0238">DNA-binding</keyword>
<dbReference type="InterPro" id="IPR009057">
    <property type="entry name" value="Homeodomain-like_sf"/>
</dbReference>
<evidence type="ECO:0000256" key="1">
    <source>
        <dbReference type="ARBA" id="ARBA00023125"/>
    </source>
</evidence>
<dbReference type="Gene3D" id="1.10.357.10">
    <property type="entry name" value="Tetracycline Repressor, domain 2"/>
    <property type="match status" value="1"/>
</dbReference>
<name>A0A1G6V3H1_9MICO</name>
<dbReference type="Proteomes" id="UP000199039">
    <property type="component" value="Unassembled WGS sequence"/>
</dbReference>
<dbReference type="InterPro" id="IPR001647">
    <property type="entry name" value="HTH_TetR"/>
</dbReference>
<dbReference type="GO" id="GO:0003677">
    <property type="term" value="F:DNA binding"/>
    <property type="evidence" value="ECO:0007669"/>
    <property type="project" value="UniProtKB-UniRule"/>
</dbReference>
<dbReference type="PROSITE" id="PS50977">
    <property type="entry name" value="HTH_TETR_2"/>
    <property type="match status" value="1"/>
</dbReference>
<keyword evidence="5" id="KW-1185">Reference proteome</keyword>
<dbReference type="AlphaFoldDB" id="A0A1G6V3H1"/>
<dbReference type="STRING" id="1814289.SAMN05216410_3395"/>
<reference evidence="4 5" key="1">
    <citation type="submission" date="2016-09" db="EMBL/GenBank/DDBJ databases">
        <authorList>
            <person name="Capua I."/>
            <person name="De Benedictis P."/>
            <person name="Joannis T."/>
            <person name="Lombin L.H."/>
            <person name="Cattoli G."/>
        </authorList>
    </citation>
    <scope>NUCLEOTIDE SEQUENCE [LARGE SCALE GENOMIC DNA]</scope>
    <source>
        <strain evidence="4 5">ISLP-3</strain>
    </source>
</reference>
<dbReference type="SUPFAM" id="SSF46689">
    <property type="entry name" value="Homeodomain-like"/>
    <property type="match status" value="1"/>
</dbReference>
<accession>A0A1G6V3H1</accession>
<evidence type="ECO:0000256" key="2">
    <source>
        <dbReference type="PROSITE-ProRule" id="PRU00335"/>
    </source>
</evidence>
<dbReference type="PANTHER" id="PTHR43479:SF7">
    <property type="entry name" value="TETR-FAMILY TRANSCRIPTIONAL REGULATOR"/>
    <property type="match status" value="1"/>
</dbReference>
<evidence type="ECO:0000259" key="3">
    <source>
        <dbReference type="PROSITE" id="PS50977"/>
    </source>
</evidence>
<organism evidence="4 5">
    <name type="scientific">Sanguibacter gelidistatuariae</name>
    <dbReference type="NCBI Taxonomy" id="1814289"/>
    <lineage>
        <taxon>Bacteria</taxon>
        <taxon>Bacillati</taxon>
        <taxon>Actinomycetota</taxon>
        <taxon>Actinomycetes</taxon>
        <taxon>Micrococcales</taxon>
        <taxon>Sanguibacteraceae</taxon>
        <taxon>Sanguibacter</taxon>
    </lineage>
</organism>
<dbReference type="RefSeq" id="WP_093185508.1">
    <property type="nucleotide sequence ID" value="NZ_FMYH01000007.1"/>
</dbReference>
<dbReference type="EMBL" id="FMYH01000007">
    <property type="protein sequence ID" value="SDD48078.1"/>
    <property type="molecule type" value="Genomic_DNA"/>
</dbReference>
<proteinExistence type="predicted"/>
<dbReference type="Pfam" id="PF00440">
    <property type="entry name" value="TetR_N"/>
    <property type="match status" value="1"/>
</dbReference>
<evidence type="ECO:0000313" key="4">
    <source>
        <dbReference type="EMBL" id="SDD48078.1"/>
    </source>
</evidence>
<evidence type="ECO:0000313" key="5">
    <source>
        <dbReference type="Proteomes" id="UP000199039"/>
    </source>
</evidence>
<feature type="domain" description="HTH tetR-type" evidence="3">
    <location>
        <begin position="6"/>
        <end position="66"/>
    </location>
</feature>